<dbReference type="SMART" id="SM00382">
    <property type="entry name" value="AAA"/>
    <property type="match status" value="1"/>
</dbReference>
<evidence type="ECO:0000256" key="2">
    <source>
        <dbReference type="ARBA" id="ARBA00022741"/>
    </source>
</evidence>
<accession>A0A367CFA7</accession>
<gene>
    <name evidence="5" type="ORF">EA71_01883</name>
</gene>
<dbReference type="PANTHER" id="PTHR24220">
    <property type="entry name" value="IMPORT ATP-BINDING PROTEIN"/>
    <property type="match status" value="1"/>
</dbReference>
<dbReference type="GO" id="GO:0005524">
    <property type="term" value="F:ATP binding"/>
    <property type="evidence" value="ECO:0007669"/>
    <property type="project" value="UniProtKB-KW"/>
</dbReference>
<protein>
    <recommendedName>
        <fullName evidence="4">ABC transporter domain-containing protein</fullName>
    </recommendedName>
</protein>
<dbReference type="Pfam" id="PF00005">
    <property type="entry name" value="ABC_tran"/>
    <property type="match status" value="1"/>
</dbReference>
<dbReference type="GO" id="GO:0005886">
    <property type="term" value="C:plasma membrane"/>
    <property type="evidence" value="ECO:0007669"/>
    <property type="project" value="TreeGrafter"/>
</dbReference>
<reference evidence="5 6" key="1">
    <citation type="submission" date="2015-06" db="EMBL/GenBank/DDBJ databases">
        <title>The Genome Sequence of Enterococcus durans 4EA1.</title>
        <authorList>
            <consortium name="The Broad Institute Genomics Platform"/>
            <consortium name="The Broad Institute Genome Sequencing Center for Infectious Disease"/>
            <person name="Earl A.M."/>
            <person name="Van Tyne D."/>
            <person name="Lebreton F."/>
            <person name="Saavedra J.T."/>
            <person name="Gilmore M.S."/>
            <person name="Manson Mcguire A."/>
            <person name="Clock S."/>
            <person name="Crupain M."/>
            <person name="Rangan U."/>
            <person name="Young S."/>
            <person name="Abouelleil A."/>
            <person name="Cao P."/>
            <person name="Chapman S.B."/>
            <person name="Griggs A."/>
            <person name="Priest M."/>
            <person name="Shea T."/>
            <person name="Wortman J."/>
            <person name="Nusbaum C."/>
            <person name="Birren B."/>
        </authorList>
    </citation>
    <scope>NUCLEOTIDE SEQUENCE [LARGE SCALE GENOMIC DNA]</scope>
    <source>
        <strain evidence="5 6">4EA1</strain>
    </source>
</reference>
<dbReference type="RefSeq" id="WP_113845975.1">
    <property type="nucleotide sequence ID" value="NZ_LEPB01000004.1"/>
</dbReference>
<evidence type="ECO:0000256" key="1">
    <source>
        <dbReference type="ARBA" id="ARBA00022448"/>
    </source>
</evidence>
<keyword evidence="2" id="KW-0547">Nucleotide-binding</keyword>
<dbReference type="PANTHER" id="PTHR24220:SF86">
    <property type="entry name" value="ABC TRANSPORTER ABCH.1"/>
    <property type="match status" value="1"/>
</dbReference>
<keyword evidence="1" id="KW-0813">Transport</keyword>
<dbReference type="Gene3D" id="3.40.50.300">
    <property type="entry name" value="P-loop containing nucleotide triphosphate hydrolases"/>
    <property type="match status" value="1"/>
</dbReference>
<comment type="caution">
    <text evidence="5">The sequence shown here is derived from an EMBL/GenBank/DDBJ whole genome shotgun (WGS) entry which is preliminary data.</text>
</comment>
<dbReference type="GO" id="GO:0022857">
    <property type="term" value="F:transmembrane transporter activity"/>
    <property type="evidence" value="ECO:0007669"/>
    <property type="project" value="TreeGrafter"/>
</dbReference>
<dbReference type="InterPro" id="IPR003439">
    <property type="entry name" value="ABC_transporter-like_ATP-bd"/>
</dbReference>
<evidence type="ECO:0000313" key="5">
    <source>
        <dbReference type="EMBL" id="RCA11128.1"/>
    </source>
</evidence>
<proteinExistence type="predicted"/>
<evidence type="ECO:0000256" key="3">
    <source>
        <dbReference type="ARBA" id="ARBA00022840"/>
    </source>
</evidence>
<dbReference type="InterPro" id="IPR017911">
    <property type="entry name" value="MacB-like_ATP-bd"/>
</dbReference>
<dbReference type="Proteomes" id="UP000252797">
    <property type="component" value="Unassembled WGS sequence"/>
</dbReference>
<feature type="domain" description="ABC transporter" evidence="4">
    <location>
        <begin position="2"/>
        <end position="221"/>
    </location>
</feature>
<name>A0A367CFA7_9ENTE</name>
<evidence type="ECO:0000313" key="6">
    <source>
        <dbReference type="Proteomes" id="UP000252797"/>
    </source>
</evidence>
<dbReference type="EMBL" id="LEPB01000004">
    <property type="protein sequence ID" value="RCA11128.1"/>
    <property type="molecule type" value="Genomic_DNA"/>
</dbReference>
<sequence>MIKLKNITKKYYSGKKNEAIIFESLNFEMNHCDTSLAITGRSGSGKTTLLNIISGIDISYSGEYYFKDERCSKKQNTMAKIRLNNLGIITQNYNLLNDRSVLKNILLPLQNLKISSKEKQERATFALEQVGLETYLNHLPEQLSGGERQRVAIARSIVKEPEIILADEPTGSLDEENEERILTIFSDLISKGNKLLIVTHSDAISNFCQKKVEVRNKSIHLV</sequence>
<dbReference type="CDD" id="cd03255">
    <property type="entry name" value="ABC_MJ0796_LolCDE_FtsE"/>
    <property type="match status" value="1"/>
</dbReference>
<organism evidence="5 6">
    <name type="scientific">Enterococcus durans</name>
    <dbReference type="NCBI Taxonomy" id="53345"/>
    <lineage>
        <taxon>Bacteria</taxon>
        <taxon>Bacillati</taxon>
        <taxon>Bacillota</taxon>
        <taxon>Bacilli</taxon>
        <taxon>Lactobacillales</taxon>
        <taxon>Enterococcaceae</taxon>
        <taxon>Enterococcus</taxon>
    </lineage>
</organism>
<dbReference type="GO" id="GO:0016887">
    <property type="term" value="F:ATP hydrolysis activity"/>
    <property type="evidence" value="ECO:0007669"/>
    <property type="project" value="InterPro"/>
</dbReference>
<dbReference type="AlphaFoldDB" id="A0A367CFA7"/>
<evidence type="ECO:0000259" key="4">
    <source>
        <dbReference type="PROSITE" id="PS50893"/>
    </source>
</evidence>
<keyword evidence="3" id="KW-0067">ATP-binding</keyword>
<dbReference type="PROSITE" id="PS50893">
    <property type="entry name" value="ABC_TRANSPORTER_2"/>
    <property type="match status" value="1"/>
</dbReference>
<dbReference type="InterPro" id="IPR003593">
    <property type="entry name" value="AAA+_ATPase"/>
</dbReference>
<dbReference type="InterPro" id="IPR017871">
    <property type="entry name" value="ABC_transporter-like_CS"/>
</dbReference>
<dbReference type="SUPFAM" id="SSF52540">
    <property type="entry name" value="P-loop containing nucleoside triphosphate hydrolases"/>
    <property type="match status" value="1"/>
</dbReference>
<dbReference type="PROSITE" id="PS00211">
    <property type="entry name" value="ABC_TRANSPORTER_1"/>
    <property type="match status" value="1"/>
</dbReference>
<dbReference type="InterPro" id="IPR015854">
    <property type="entry name" value="ABC_transpr_LolD-like"/>
</dbReference>
<dbReference type="InterPro" id="IPR027417">
    <property type="entry name" value="P-loop_NTPase"/>
</dbReference>